<dbReference type="EMBL" id="VOOR01000003">
    <property type="protein sequence ID" value="TXB68933.1"/>
    <property type="molecule type" value="Genomic_DNA"/>
</dbReference>
<feature type="transmembrane region" description="Helical" evidence="8">
    <location>
        <begin position="459"/>
        <end position="484"/>
    </location>
</feature>
<feature type="transmembrane region" description="Helical" evidence="8">
    <location>
        <begin position="491"/>
        <end position="509"/>
    </location>
</feature>
<keyword evidence="3" id="KW-0813">Transport</keyword>
<evidence type="ECO:0000256" key="1">
    <source>
        <dbReference type="ARBA" id="ARBA00004651"/>
    </source>
</evidence>
<feature type="transmembrane region" description="Helical" evidence="8">
    <location>
        <begin position="521"/>
        <end position="543"/>
    </location>
</feature>
<keyword evidence="11" id="KW-1185">Reference proteome</keyword>
<keyword evidence="4" id="KW-1003">Cell membrane</keyword>
<feature type="transmembrane region" description="Helical" evidence="8">
    <location>
        <begin position="90"/>
        <end position="111"/>
    </location>
</feature>
<dbReference type="InterPro" id="IPR006512">
    <property type="entry name" value="YidE_YbjL"/>
</dbReference>
<dbReference type="OrthoDB" id="9155749at2"/>
<evidence type="ECO:0000313" key="10">
    <source>
        <dbReference type="EMBL" id="TXB68933.1"/>
    </source>
</evidence>
<name>A0A5C6S5P0_9BACT</name>
<feature type="transmembrane region" description="Helical" evidence="8">
    <location>
        <begin position="394"/>
        <end position="414"/>
    </location>
</feature>
<dbReference type="GO" id="GO:0008324">
    <property type="term" value="F:monoatomic cation transmembrane transporter activity"/>
    <property type="evidence" value="ECO:0007669"/>
    <property type="project" value="InterPro"/>
</dbReference>
<keyword evidence="6 8" id="KW-1133">Transmembrane helix</keyword>
<feature type="transmembrane region" description="Helical" evidence="8">
    <location>
        <begin position="6"/>
        <end position="24"/>
    </location>
</feature>
<feature type="transmembrane region" description="Helical" evidence="8">
    <location>
        <begin position="435"/>
        <end position="453"/>
    </location>
</feature>
<feature type="transmembrane region" description="Helical" evidence="8">
    <location>
        <begin position="157"/>
        <end position="178"/>
    </location>
</feature>
<accession>A0A5C6S5P0</accession>
<feature type="transmembrane region" description="Helical" evidence="8">
    <location>
        <begin position="368"/>
        <end position="388"/>
    </location>
</feature>
<comment type="subcellular location">
    <subcellularLocation>
        <location evidence="1">Cell membrane</location>
        <topology evidence="1">Multi-pass membrane protein</topology>
    </subcellularLocation>
</comment>
<evidence type="ECO:0000256" key="6">
    <source>
        <dbReference type="ARBA" id="ARBA00022989"/>
    </source>
</evidence>
<dbReference type="AlphaFoldDB" id="A0A5C6S5P0"/>
<dbReference type="GO" id="GO:0006813">
    <property type="term" value="P:potassium ion transport"/>
    <property type="evidence" value="ECO:0007669"/>
    <property type="project" value="InterPro"/>
</dbReference>
<comment type="caution">
    <text evidence="10">The sequence shown here is derived from an EMBL/GenBank/DDBJ whole genome shotgun (WGS) entry which is preliminary data.</text>
</comment>
<comment type="similarity">
    <text evidence="2">Belongs to the AAE transporter (TC 2.A.81) family.</text>
</comment>
<proteinExistence type="inferred from homology"/>
<dbReference type="PANTHER" id="PTHR30445">
    <property type="entry name" value="K(+)_H(+) ANTIPORTER SUBUNIT KHTT"/>
    <property type="match status" value="1"/>
</dbReference>
<evidence type="ECO:0000256" key="4">
    <source>
        <dbReference type="ARBA" id="ARBA00022475"/>
    </source>
</evidence>
<gene>
    <name evidence="10" type="ORF">FRY97_02370</name>
</gene>
<dbReference type="InterPro" id="IPR050144">
    <property type="entry name" value="AAE_transporter"/>
</dbReference>
<evidence type="ECO:0000256" key="8">
    <source>
        <dbReference type="SAM" id="Phobius"/>
    </source>
</evidence>
<sequence>MVEAFIENPVLLLFIVAGIGYGVGSIRIRGSNLGVAAVLFVGLAFGGLSPDLHIPDIIIFLGLAIFVYTIGLSSGPSFFSTFQQRGSRDILFVILMLTFSASAAFGLHYLFGFEASTTAGIYAGSTTNTPALAGLLDAITNLGMEPAQAKLLSERAVVGYSLSYPMGVLGVMVAINLMRRLLRIDFRKEEQALKAEYPVRQTVTSRTLEVKTAEATGLALRDFKRKYQVNAVFGRLQRGEETLLTNPDTILQAGDQLAVVADIEEIERLSPIIGPILPFRLSYDRSEYDTRRFFVSNPDIAGERLSTLNLNERFAAIITRVRRGDIDLLANSKTVLELGDRVRFVARRQDIPRISQLFGDSYDALSRINLLSFGLGMALGLLLGMITFELPGGVSFKLGYAGGPIIVALVLGALRRTGPVVWTLPYGANLTLRQIGLILLLAGVGVNSGHTFVDTVSRGGGGIIFLAGTIISFLTAVATLFIGYKVLKIPFSFLMGMVGSQPAILDFALEKAGNKLPNVGFTLMLPISLVIKIVYVQFLFALLR</sequence>
<dbReference type="Pfam" id="PF02080">
    <property type="entry name" value="TrkA_C"/>
    <property type="match status" value="2"/>
</dbReference>
<feature type="transmembrane region" description="Helical" evidence="8">
    <location>
        <begin position="31"/>
        <end position="48"/>
    </location>
</feature>
<dbReference type="Proteomes" id="UP000321580">
    <property type="component" value="Unassembled WGS sequence"/>
</dbReference>
<dbReference type="SUPFAM" id="SSF116726">
    <property type="entry name" value="TrkA C-terminal domain-like"/>
    <property type="match status" value="2"/>
</dbReference>
<dbReference type="PROSITE" id="PS51202">
    <property type="entry name" value="RCK_C"/>
    <property type="match status" value="2"/>
</dbReference>
<protein>
    <recommendedName>
        <fullName evidence="9">RCK C-terminal domain-containing protein</fullName>
    </recommendedName>
</protein>
<dbReference type="InterPro" id="IPR036721">
    <property type="entry name" value="RCK_C_sf"/>
</dbReference>
<dbReference type="PANTHER" id="PTHR30445:SF3">
    <property type="entry name" value="TRANSPORT PROTEIN YIDE-RELATED"/>
    <property type="match status" value="1"/>
</dbReference>
<dbReference type="InterPro" id="IPR006037">
    <property type="entry name" value="RCK_C"/>
</dbReference>
<dbReference type="Pfam" id="PF06826">
    <property type="entry name" value="Asp-Al_Ex"/>
    <property type="match status" value="2"/>
</dbReference>
<evidence type="ECO:0000256" key="3">
    <source>
        <dbReference type="ARBA" id="ARBA00022448"/>
    </source>
</evidence>
<keyword evidence="7 8" id="KW-0472">Membrane</keyword>
<keyword evidence="5 8" id="KW-0812">Transmembrane</keyword>
<dbReference type="GO" id="GO:0005886">
    <property type="term" value="C:plasma membrane"/>
    <property type="evidence" value="ECO:0007669"/>
    <property type="project" value="UniProtKB-SubCell"/>
</dbReference>
<evidence type="ECO:0000256" key="7">
    <source>
        <dbReference type="ARBA" id="ARBA00023136"/>
    </source>
</evidence>
<feature type="domain" description="RCK C-terminal" evidence="9">
    <location>
        <begin position="274"/>
        <end position="360"/>
    </location>
</feature>
<dbReference type="Gene3D" id="3.30.70.1450">
    <property type="entry name" value="Regulator of K+ conductance, C-terminal domain"/>
    <property type="match status" value="2"/>
</dbReference>
<feature type="transmembrane region" description="Helical" evidence="8">
    <location>
        <begin position="54"/>
        <end position="78"/>
    </location>
</feature>
<evidence type="ECO:0000259" key="9">
    <source>
        <dbReference type="PROSITE" id="PS51202"/>
    </source>
</evidence>
<dbReference type="NCBIfam" id="TIGR01625">
    <property type="entry name" value="YidE_YbjL_dupl"/>
    <property type="match status" value="2"/>
</dbReference>
<dbReference type="RefSeq" id="WP_147165820.1">
    <property type="nucleotide sequence ID" value="NZ_VOOR01000003.1"/>
</dbReference>
<evidence type="ECO:0000313" key="11">
    <source>
        <dbReference type="Proteomes" id="UP000321580"/>
    </source>
</evidence>
<reference evidence="10 11" key="1">
    <citation type="submission" date="2019-08" db="EMBL/GenBank/DDBJ databases">
        <title>Genome of Phaeodactylibacter luteus.</title>
        <authorList>
            <person name="Bowman J.P."/>
        </authorList>
    </citation>
    <scope>NUCLEOTIDE SEQUENCE [LARGE SCALE GENOMIC DNA]</scope>
    <source>
        <strain evidence="10 11">KCTC 42180</strain>
    </source>
</reference>
<evidence type="ECO:0000256" key="2">
    <source>
        <dbReference type="ARBA" id="ARBA00009854"/>
    </source>
</evidence>
<feature type="domain" description="RCK C-terminal" evidence="9">
    <location>
        <begin position="190"/>
        <end position="269"/>
    </location>
</feature>
<organism evidence="10 11">
    <name type="scientific">Phaeodactylibacter luteus</name>
    <dbReference type="NCBI Taxonomy" id="1564516"/>
    <lineage>
        <taxon>Bacteria</taxon>
        <taxon>Pseudomonadati</taxon>
        <taxon>Bacteroidota</taxon>
        <taxon>Saprospiria</taxon>
        <taxon>Saprospirales</taxon>
        <taxon>Haliscomenobacteraceae</taxon>
        <taxon>Phaeodactylibacter</taxon>
    </lineage>
</organism>
<evidence type="ECO:0000256" key="5">
    <source>
        <dbReference type="ARBA" id="ARBA00022692"/>
    </source>
</evidence>